<protein>
    <submittedName>
        <fullName evidence="3">Anaerobic benzoate catabolism transcriptional regulator</fullName>
    </submittedName>
</protein>
<dbReference type="Gene3D" id="1.10.260.40">
    <property type="entry name" value="lambda repressor-like DNA-binding domains"/>
    <property type="match status" value="1"/>
</dbReference>
<dbReference type="PANTHER" id="PTHR46797">
    <property type="entry name" value="HTH-TYPE TRANSCRIPTIONAL REGULATOR"/>
    <property type="match status" value="1"/>
</dbReference>
<dbReference type="PANTHER" id="PTHR46797:SF1">
    <property type="entry name" value="METHYLPHOSPHONATE SYNTHASE"/>
    <property type="match status" value="1"/>
</dbReference>
<gene>
    <name evidence="3" type="ORF">SAMEA3545359_01476</name>
</gene>
<sequence length="110" mass="12931">MQTLKNRVGRNIKSLRKTRDLTQEDLAYRAKIEPRRISLIESGKANPTLDTMYRLATALGVDASILFGRNLTFEWDAREERIMDEYRQMSEKDRLFIETTITHLLEKDPD</sequence>
<dbReference type="InterPro" id="IPR050807">
    <property type="entry name" value="TransReg_Diox_bact_type"/>
</dbReference>
<dbReference type="SMART" id="SM00530">
    <property type="entry name" value="HTH_XRE"/>
    <property type="match status" value="1"/>
</dbReference>
<evidence type="ECO:0000313" key="3">
    <source>
        <dbReference type="EMBL" id="SCJ69725.1"/>
    </source>
</evidence>
<dbReference type="SUPFAM" id="SSF47413">
    <property type="entry name" value="lambda repressor-like DNA-binding domains"/>
    <property type="match status" value="1"/>
</dbReference>
<dbReference type="InterPro" id="IPR001387">
    <property type="entry name" value="Cro/C1-type_HTH"/>
</dbReference>
<keyword evidence="1" id="KW-0238">DNA-binding</keyword>
<dbReference type="CDD" id="cd00093">
    <property type="entry name" value="HTH_XRE"/>
    <property type="match status" value="1"/>
</dbReference>
<dbReference type="GO" id="GO:0005829">
    <property type="term" value="C:cytosol"/>
    <property type="evidence" value="ECO:0007669"/>
    <property type="project" value="TreeGrafter"/>
</dbReference>
<dbReference type="InterPro" id="IPR010982">
    <property type="entry name" value="Lambda_DNA-bd_dom_sf"/>
</dbReference>
<dbReference type="AlphaFoldDB" id="A0A1C6IKD1"/>
<dbReference type="GO" id="GO:0003700">
    <property type="term" value="F:DNA-binding transcription factor activity"/>
    <property type="evidence" value="ECO:0007669"/>
    <property type="project" value="TreeGrafter"/>
</dbReference>
<evidence type="ECO:0000259" key="2">
    <source>
        <dbReference type="PROSITE" id="PS50943"/>
    </source>
</evidence>
<dbReference type="PROSITE" id="PS50943">
    <property type="entry name" value="HTH_CROC1"/>
    <property type="match status" value="1"/>
</dbReference>
<feature type="domain" description="HTH cro/C1-type" evidence="2">
    <location>
        <begin position="12"/>
        <end position="66"/>
    </location>
</feature>
<dbReference type="GO" id="GO:0003677">
    <property type="term" value="F:DNA binding"/>
    <property type="evidence" value="ECO:0007669"/>
    <property type="project" value="UniProtKB-KW"/>
</dbReference>
<accession>A0A1C6IKD1</accession>
<dbReference type="Pfam" id="PF01381">
    <property type="entry name" value="HTH_3"/>
    <property type="match status" value="1"/>
</dbReference>
<dbReference type="EMBL" id="FMHG01000001">
    <property type="protein sequence ID" value="SCJ69725.1"/>
    <property type="molecule type" value="Genomic_DNA"/>
</dbReference>
<reference evidence="3" key="1">
    <citation type="submission" date="2015-09" db="EMBL/GenBank/DDBJ databases">
        <authorList>
            <consortium name="Pathogen Informatics"/>
        </authorList>
    </citation>
    <scope>NUCLEOTIDE SEQUENCE</scope>
    <source>
        <strain evidence="3">2789STDY5834896</strain>
    </source>
</reference>
<organism evidence="3">
    <name type="scientific">uncultured Anaerotruncus sp</name>
    <dbReference type="NCBI Taxonomy" id="905011"/>
    <lineage>
        <taxon>Bacteria</taxon>
        <taxon>Bacillati</taxon>
        <taxon>Bacillota</taxon>
        <taxon>Clostridia</taxon>
        <taxon>Eubacteriales</taxon>
        <taxon>Oscillospiraceae</taxon>
        <taxon>Anaerotruncus</taxon>
        <taxon>environmental samples</taxon>
    </lineage>
</organism>
<proteinExistence type="predicted"/>
<evidence type="ECO:0000256" key="1">
    <source>
        <dbReference type="ARBA" id="ARBA00023125"/>
    </source>
</evidence>
<name>A0A1C6IKD1_9FIRM</name>